<feature type="region of interest" description="Disordered" evidence="4">
    <location>
        <begin position="145"/>
        <end position="164"/>
    </location>
</feature>
<evidence type="ECO:0000256" key="1">
    <source>
        <dbReference type="ARBA" id="ARBA00023015"/>
    </source>
</evidence>
<dbReference type="SUPFAM" id="SSF46785">
    <property type="entry name" value="Winged helix' DNA-binding domain"/>
    <property type="match status" value="1"/>
</dbReference>
<dbReference type="Gene3D" id="1.10.10.10">
    <property type="entry name" value="Winged helix-like DNA-binding domain superfamily/Winged helix DNA-binding domain"/>
    <property type="match status" value="1"/>
</dbReference>
<dbReference type="SMART" id="SM00347">
    <property type="entry name" value="HTH_MARR"/>
    <property type="match status" value="1"/>
</dbReference>
<dbReference type="Pfam" id="PF01047">
    <property type="entry name" value="MarR"/>
    <property type="match status" value="1"/>
</dbReference>
<dbReference type="GO" id="GO:0003677">
    <property type="term" value="F:DNA binding"/>
    <property type="evidence" value="ECO:0007669"/>
    <property type="project" value="UniProtKB-KW"/>
</dbReference>
<evidence type="ECO:0000313" key="7">
    <source>
        <dbReference type="Proteomes" id="UP000317648"/>
    </source>
</evidence>
<evidence type="ECO:0000256" key="3">
    <source>
        <dbReference type="ARBA" id="ARBA00023163"/>
    </source>
</evidence>
<organism evidence="6 7">
    <name type="scientific">Lignipirellula cremea</name>
    <dbReference type="NCBI Taxonomy" id="2528010"/>
    <lineage>
        <taxon>Bacteria</taxon>
        <taxon>Pseudomonadati</taxon>
        <taxon>Planctomycetota</taxon>
        <taxon>Planctomycetia</taxon>
        <taxon>Pirellulales</taxon>
        <taxon>Pirellulaceae</taxon>
        <taxon>Lignipirellula</taxon>
    </lineage>
</organism>
<feature type="domain" description="HTH marR-type" evidence="5">
    <location>
        <begin position="1"/>
        <end position="144"/>
    </location>
</feature>
<dbReference type="PRINTS" id="PR00598">
    <property type="entry name" value="HTHMARR"/>
</dbReference>
<name>A0A518DXW0_9BACT</name>
<dbReference type="Proteomes" id="UP000317648">
    <property type="component" value="Chromosome"/>
</dbReference>
<keyword evidence="3" id="KW-0804">Transcription</keyword>
<keyword evidence="2" id="KW-0238">DNA-binding</keyword>
<dbReference type="InterPro" id="IPR036390">
    <property type="entry name" value="WH_DNA-bd_sf"/>
</dbReference>
<dbReference type="OrthoDB" id="32523at2"/>
<dbReference type="PROSITE" id="PS50995">
    <property type="entry name" value="HTH_MARR_2"/>
    <property type="match status" value="1"/>
</dbReference>
<dbReference type="InterPro" id="IPR039422">
    <property type="entry name" value="MarR/SlyA-like"/>
</dbReference>
<dbReference type="KEGG" id="lcre:Pla8534_45040"/>
<evidence type="ECO:0000256" key="2">
    <source>
        <dbReference type="ARBA" id="ARBA00023125"/>
    </source>
</evidence>
<keyword evidence="1" id="KW-0805">Transcription regulation</keyword>
<evidence type="ECO:0000313" key="6">
    <source>
        <dbReference type="EMBL" id="QDU96683.1"/>
    </source>
</evidence>
<dbReference type="GO" id="GO:0003700">
    <property type="term" value="F:DNA-binding transcription factor activity"/>
    <property type="evidence" value="ECO:0007669"/>
    <property type="project" value="InterPro"/>
</dbReference>
<sequence length="164" mass="18462">MVGRSLLEYDFQDSVGYWICESAHRMQLAMNVELAPQGITWRQAQLLASLAIEGPLSQTALSQRMQIEASSLVPVLDRMEREGLVERKTSTTDRRVRNVHVLPKAEKLWRKIVASANKVRARATRGLSREQVAQLRELLEAVRQNLADGEEPGSSKESHRGKTS</sequence>
<dbReference type="InterPro" id="IPR036388">
    <property type="entry name" value="WH-like_DNA-bd_sf"/>
</dbReference>
<dbReference type="InterPro" id="IPR000835">
    <property type="entry name" value="HTH_MarR-typ"/>
</dbReference>
<dbReference type="GO" id="GO:0006950">
    <property type="term" value="P:response to stress"/>
    <property type="evidence" value="ECO:0007669"/>
    <property type="project" value="TreeGrafter"/>
</dbReference>
<evidence type="ECO:0000259" key="5">
    <source>
        <dbReference type="PROSITE" id="PS50995"/>
    </source>
</evidence>
<dbReference type="EMBL" id="CP036433">
    <property type="protein sequence ID" value="QDU96683.1"/>
    <property type="molecule type" value="Genomic_DNA"/>
</dbReference>
<dbReference type="PANTHER" id="PTHR33164:SF64">
    <property type="entry name" value="TRANSCRIPTIONAL REGULATOR SLYA"/>
    <property type="match status" value="1"/>
</dbReference>
<dbReference type="AlphaFoldDB" id="A0A518DXW0"/>
<accession>A0A518DXW0</accession>
<feature type="compositionally biased region" description="Basic and acidic residues" evidence="4">
    <location>
        <begin position="153"/>
        <end position="164"/>
    </location>
</feature>
<keyword evidence="7" id="KW-1185">Reference proteome</keyword>
<proteinExistence type="predicted"/>
<evidence type="ECO:0000256" key="4">
    <source>
        <dbReference type="SAM" id="MobiDB-lite"/>
    </source>
</evidence>
<gene>
    <name evidence="6" type="primary">yusO</name>
    <name evidence="6" type="ORF">Pla8534_45040</name>
</gene>
<protein>
    <submittedName>
        <fullName evidence="6">Putative HTH-type transcriptional regulator YusO</fullName>
    </submittedName>
</protein>
<reference evidence="6 7" key="1">
    <citation type="submission" date="2019-02" db="EMBL/GenBank/DDBJ databases">
        <title>Deep-cultivation of Planctomycetes and their phenomic and genomic characterization uncovers novel biology.</title>
        <authorList>
            <person name="Wiegand S."/>
            <person name="Jogler M."/>
            <person name="Boedeker C."/>
            <person name="Pinto D."/>
            <person name="Vollmers J."/>
            <person name="Rivas-Marin E."/>
            <person name="Kohn T."/>
            <person name="Peeters S.H."/>
            <person name="Heuer A."/>
            <person name="Rast P."/>
            <person name="Oberbeckmann S."/>
            <person name="Bunk B."/>
            <person name="Jeske O."/>
            <person name="Meyerdierks A."/>
            <person name="Storesund J.E."/>
            <person name="Kallscheuer N."/>
            <person name="Luecker S."/>
            <person name="Lage O.M."/>
            <person name="Pohl T."/>
            <person name="Merkel B.J."/>
            <person name="Hornburger P."/>
            <person name="Mueller R.-W."/>
            <person name="Bruemmer F."/>
            <person name="Labrenz M."/>
            <person name="Spormann A.M."/>
            <person name="Op den Camp H."/>
            <person name="Overmann J."/>
            <person name="Amann R."/>
            <person name="Jetten M.S.M."/>
            <person name="Mascher T."/>
            <person name="Medema M.H."/>
            <person name="Devos D.P."/>
            <person name="Kaster A.-K."/>
            <person name="Ovreas L."/>
            <person name="Rohde M."/>
            <person name="Galperin M.Y."/>
            <person name="Jogler C."/>
        </authorList>
    </citation>
    <scope>NUCLEOTIDE SEQUENCE [LARGE SCALE GENOMIC DNA]</scope>
    <source>
        <strain evidence="6 7">Pla85_3_4</strain>
    </source>
</reference>
<dbReference type="PANTHER" id="PTHR33164">
    <property type="entry name" value="TRANSCRIPTIONAL REGULATOR, MARR FAMILY"/>
    <property type="match status" value="1"/>
</dbReference>
<dbReference type="RefSeq" id="WP_145055297.1">
    <property type="nucleotide sequence ID" value="NZ_CP036433.1"/>
</dbReference>